<dbReference type="KEGG" id="haz:A9404_01430"/>
<dbReference type="InterPro" id="IPR046154">
    <property type="entry name" value="DUF6156"/>
</dbReference>
<evidence type="ECO:0000313" key="2">
    <source>
        <dbReference type="Proteomes" id="UP000078596"/>
    </source>
</evidence>
<organism evidence="1 2">
    <name type="scientific">Halothiobacillus diazotrophicus</name>
    <dbReference type="NCBI Taxonomy" id="1860122"/>
    <lineage>
        <taxon>Bacteria</taxon>
        <taxon>Pseudomonadati</taxon>
        <taxon>Pseudomonadota</taxon>
        <taxon>Gammaproteobacteria</taxon>
        <taxon>Chromatiales</taxon>
        <taxon>Halothiobacillaceae</taxon>
        <taxon>Halothiobacillus</taxon>
    </lineage>
</organism>
<dbReference type="Pfam" id="PF19653">
    <property type="entry name" value="DUF6156"/>
    <property type="match status" value="1"/>
</dbReference>
<accession>A0A191ZEB8</accession>
<sequence>MTNPPTATRPITPENCRYYMTYTGIQLPLKLVNELEPGAISNRNTYFLAEYDDAGRVTLCQKVVYGEIELEHRYHYHDNGNLKRAEILNAENETHVMQYTEQGRMIAI</sequence>
<dbReference type="OrthoDB" id="8563989at2"/>
<evidence type="ECO:0008006" key="3">
    <source>
        <dbReference type="Google" id="ProtNLM"/>
    </source>
</evidence>
<reference evidence="1 2" key="1">
    <citation type="submission" date="2016-06" db="EMBL/GenBank/DDBJ databases">
        <title>Insight into the functional genes involving in sulfur oxidation in Pearl River water.</title>
        <authorList>
            <person name="Luo J."/>
            <person name="Tan X."/>
            <person name="Lin W."/>
        </authorList>
    </citation>
    <scope>NUCLEOTIDE SEQUENCE [LARGE SCALE GENOMIC DNA]</scope>
    <source>
        <strain evidence="1 2">LS2</strain>
    </source>
</reference>
<dbReference type="EMBL" id="CP016027">
    <property type="protein sequence ID" value="ANJ66212.1"/>
    <property type="molecule type" value="Genomic_DNA"/>
</dbReference>
<dbReference type="STRING" id="1860122.A9404_01430"/>
<protein>
    <recommendedName>
        <fullName evidence="3">Sugar-binding protein</fullName>
    </recommendedName>
</protein>
<evidence type="ECO:0000313" key="1">
    <source>
        <dbReference type="EMBL" id="ANJ66212.1"/>
    </source>
</evidence>
<keyword evidence="2" id="KW-1185">Reference proteome</keyword>
<gene>
    <name evidence="1" type="ORF">A9404_01430</name>
</gene>
<dbReference type="AlphaFoldDB" id="A0A191ZEB8"/>
<proteinExistence type="predicted"/>
<name>A0A191ZEB8_9GAMM</name>
<dbReference type="RefSeq" id="WP_066098000.1">
    <property type="nucleotide sequence ID" value="NZ_CP016027.1"/>
</dbReference>
<dbReference type="Proteomes" id="UP000078596">
    <property type="component" value="Chromosome"/>
</dbReference>